<feature type="transmembrane region" description="Helical" evidence="1">
    <location>
        <begin position="351"/>
        <end position="374"/>
    </location>
</feature>
<protein>
    <submittedName>
        <fullName evidence="2">Glycoside-pentoside-hexuronide (GPH):cation symporter</fullName>
    </submittedName>
</protein>
<feature type="transmembrane region" description="Helical" evidence="1">
    <location>
        <begin position="103"/>
        <end position="124"/>
    </location>
</feature>
<dbReference type="SUPFAM" id="SSF103473">
    <property type="entry name" value="MFS general substrate transporter"/>
    <property type="match status" value="1"/>
</dbReference>
<feature type="transmembrane region" description="Helical" evidence="1">
    <location>
        <begin position="260"/>
        <end position="287"/>
    </location>
</feature>
<keyword evidence="1" id="KW-1133">Transmembrane helix</keyword>
<dbReference type="EMBL" id="JAPTMY010000002">
    <property type="protein sequence ID" value="MCZ0856745.1"/>
    <property type="molecule type" value="Genomic_DNA"/>
</dbReference>
<evidence type="ECO:0000313" key="3">
    <source>
        <dbReference type="Proteomes" id="UP001072034"/>
    </source>
</evidence>
<dbReference type="Proteomes" id="UP001072034">
    <property type="component" value="Unassembled WGS sequence"/>
</dbReference>
<sequence>MPMTSQISAPAPVTEAAERRPFGLRDKIGYMFGDFGNDFTFTLQSTFFMVFYTNVVGISPAHVGTLLLCARVVDGFTDVGMGIIVDRLPGAGPGDKFRRWIRYIAIPVAVASALMYMSFVSGFGSYGLKLTWMVATYFLWGSVCYTAINIPYGSMSSVVSPNPDHRAELSVFRSTGATLANIMIMTVLPIIVYRTNADGVSVLDGPAMTLGAVICSVLAVVCYAVCYFCVEERVAAVSRPASQGGLSVGSMLKAVFSNRALLGLIASALLLLVSLMFLNGMLSYLFLSYFGNGRLQSPAAFAGLLPSLALIVIAPWLSRRFGKAEVGAVSMLLGGGVLIGVYFLHTRSATVWIILYAVVALLTAVFNYLVWAFITDVIDSHEVKSGQRDDGTVYAVYSWSRKLGQALAGGLTGWALGWVGFDAAAAKAGEAQAAPVVDGVYMLANLVPGIGYVLVGLALVVLYPLKKKVVDANNAVLVARRAVAREE</sequence>
<dbReference type="RefSeq" id="WP_268916460.1">
    <property type="nucleotide sequence ID" value="NZ_CP124548.1"/>
</dbReference>
<dbReference type="PANTHER" id="PTHR11328">
    <property type="entry name" value="MAJOR FACILITATOR SUPERFAMILY DOMAIN-CONTAINING PROTEIN"/>
    <property type="match status" value="1"/>
</dbReference>
<reference evidence="2" key="1">
    <citation type="submission" date="2022-10" db="EMBL/GenBank/DDBJ databases">
        <title>Genome sequence of Actinomyces israelii ATCC 10048.</title>
        <authorList>
            <person name="Watt R.M."/>
            <person name="Tong W.M."/>
        </authorList>
    </citation>
    <scope>NUCLEOTIDE SEQUENCE</scope>
    <source>
        <strain evidence="2">ATCC 10048</strain>
    </source>
</reference>
<dbReference type="InterPro" id="IPR001927">
    <property type="entry name" value="Na/Gal_symport"/>
</dbReference>
<feature type="transmembrane region" description="Helical" evidence="1">
    <location>
        <begin position="299"/>
        <end position="317"/>
    </location>
</feature>
<accession>A0ABT4I4W9</accession>
<feature type="transmembrane region" description="Helical" evidence="1">
    <location>
        <begin position="441"/>
        <end position="463"/>
    </location>
</feature>
<dbReference type="InterPro" id="IPR036259">
    <property type="entry name" value="MFS_trans_sf"/>
</dbReference>
<gene>
    <name evidence="2" type="ORF">OHJ16_01595</name>
</gene>
<feature type="transmembrane region" description="Helical" evidence="1">
    <location>
        <begin position="205"/>
        <end position="230"/>
    </location>
</feature>
<evidence type="ECO:0000256" key="1">
    <source>
        <dbReference type="SAM" id="Phobius"/>
    </source>
</evidence>
<dbReference type="CDD" id="cd17332">
    <property type="entry name" value="MFS_MelB_like"/>
    <property type="match status" value="1"/>
</dbReference>
<keyword evidence="1" id="KW-0472">Membrane</keyword>
<comment type="caution">
    <text evidence="2">The sequence shown here is derived from an EMBL/GenBank/DDBJ whole genome shotgun (WGS) entry which is preliminary data.</text>
</comment>
<dbReference type="Pfam" id="PF13347">
    <property type="entry name" value="MFS_2"/>
    <property type="match status" value="1"/>
</dbReference>
<keyword evidence="3" id="KW-1185">Reference proteome</keyword>
<organism evidence="2 3">
    <name type="scientific">Actinomyces israelii</name>
    <dbReference type="NCBI Taxonomy" id="1659"/>
    <lineage>
        <taxon>Bacteria</taxon>
        <taxon>Bacillati</taxon>
        <taxon>Actinomycetota</taxon>
        <taxon>Actinomycetes</taxon>
        <taxon>Actinomycetales</taxon>
        <taxon>Actinomycetaceae</taxon>
        <taxon>Actinomyces</taxon>
    </lineage>
</organism>
<feature type="transmembrane region" description="Helical" evidence="1">
    <location>
        <begin position="130"/>
        <end position="150"/>
    </location>
</feature>
<keyword evidence="1" id="KW-0812">Transmembrane</keyword>
<feature type="transmembrane region" description="Helical" evidence="1">
    <location>
        <begin position="171"/>
        <end position="193"/>
    </location>
</feature>
<evidence type="ECO:0000313" key="2">
    <source>
        <dbReference type="EMBL" id="MCZ0856745.1"/>
    </source>
</evidence>
<proteinExistence type="predicted"/>
<feature type="transmembrane region" description="Helical" evidence="1">
    <location>
        <begin position="403"/>
        <end position="421"/>
    </location>
</feature>
<dbReference type="Gene3D" id="1.20.1250.20">
    <property type="entry name" value="MFS general substrate transporter like domains"/>
    <property type="match status" value="1"/>
</dbReference>
<feature type="transmembrane region" description="Helical" evidence="1">
    <location>
        <begin position="324"/>
        <end position="345"/>
    </location>
</feature>
<dbReference type="InterPro" id="IPR039672">
    <property type="entry name" value="MFS_2"/>
</dbReference>
<dbReference type="NCBIfam" id="TIGR00792">
    <property type="entry name" value="gph"/>
    <property type="match status" value="1"/>
</dbReference>
<dbReference type="PANTHER" id="PTHR11328:SF24">
    <property type="entry name" value="MAJOR FACILITATOR SUPERFAMILY (MFS) PROFILE DOMAIN-CONTAINING PROTEIN"/>
    <property type="match status" value="1"/>
</dbReference>
<name>A0ABT4I4W9_9ACTO</name>